<protein>
    <recommendedName>
        <fullName evidence="1">YopX protein domain-containing protein</fullName>
    </recommendedName>
</protein>
<evidence type="ECO:0000313" key="2">
    <source>
        <dbReference type="EMBL" id="KKN44977.1"/>
    </source>
</evidence>
<gene>
    <name evidence="2" type="ORF">LCGC14_0687980</name>
</gene>
<reference evidence="2" key="1">
    <citation type="journal article" date="2015" name="Nature">
        <title>Complex archaea that bridge the gap between prokaryotes and eukaryotes.</title>
        <authorList>
            <person name="Spang A."/>
            <person name="Saw J.H."/>
            <person name="Jorgensen S.L."/>
            <person name="Zaremba-Niedzwiedzka K."/>
            <person name="Martijn J."/>
            <person name="Lind A.E."/>
            <person name="van Eijk R."/>
            <person name="Schleper C."/>
            <person name="Guy L."/>
            <person name="Ettema T.J."/>
        </authorList>
    </citation>
    <scope>NUCLEOTIDE SEQUENCE</scope>
</reference>
<dbReference type="InterPro" id="IPR019096">
    <property type="entry name" value="YopX_protein"/>
</dbReference>
<dbReference type="SUPFAM" id="SSF159006">
    <property type="entry name" value="YopX-like"/>
    <property type="match status" value="1"/>
</dbReference>
<organism evidence="2">
    <name type="scientific">marine sediment metagenome</name>
    <dbReference type="NCBI Taxonomy" id="412755"/>
    <lineage>
        <taxon>unclassified sequences</taxon>
        <taxon>metagenomes</taxon>
        <taxon>ecological metagenomes</taxon>
    </lineage>
</organism>
<feature type="domain" description="YopX protein" evidence="1">
    <location>
        <begin position="6"/>
        <end position="111"/>
    </location>
</feature>
<evidence type="ECO:0000259" key="1">
    <source>
        <dbReference type="Pfam" id="PF09643"/>
    </source>
</evidence>
<sequence length="114" mass="13399">MTREIKFRAWDKKRKVMWNEMDIEDFLSRNRGTIMEREIEYIQFTGLKDKNGKEIYEGDIMKSGSEQVGIVDFGSGSFRWNGDSFACYTYGQSGEYLEVIGNKFENPELLKNKK</sequence>
<proteinExistence type="predicted"/>
<dbReference type="Gene3D" id="2.30.30.290">
    <property type="entry name" value="YopX-like domains"/>
    <property type="match status" value="1"/>
</dbReference>
<dbReference type="Pfam" id="PF09643">
    <property type="entry name" value="YopX"/>
    <property type="match status" value="1"/>
</dbReference>
<dbReference type="AlphaFoldDB" id="A0A0F9R6Q4"/>
<accession>A0A0F9R6Q4</accession>
<dbReference type="EMBL" id="LAZR01001418">
    <property type="protein sequence ID" value="KKN44977.1"/>
    <property type="molecule type" value="Genomic_DNA"/>
</dbReference>
<dbReference type="InterPro" id="IPR023385">
    <property type="entry name" value="YopX-like_C"/>
</dbReference>
<name>A0A0F9R6Q4_9ZZZZ</name>
<comment type="caution">
    <text evidence="2">The sequence shown here is derived from an EMBL/GenBank/DDBJ whole genome shotgun (WGS) entry which is preliminary data.</text>
</comment>